<organism evidence="8 9">
    <name type="scientific">Venturia effusa</name>
    <dbReference type="NCBI Taxonomy" id="50376"/>
    <lineage>
        <taxon>Eukaryota</taxon>
        <taxon>Fungi</taxon>
        <taxon>Dikarya</taxon>
        <taxon>Ascomycota</taxon>
        <taxon>Pezizomycotina</taxon>
        <taxon>Dothideomycetes</taxon>
        <taxon>Pleosporomycetidae</taxon>
        <taxon>Venturiales</taxon>
        <taxon>Venturiaceae</taxon>
        <taxon>Venturia</taxon>
    </lineage>
</organism>
<keyword evidence="2" id="KW-0964">Secreted</keyword>
<dbReference type="AlphaFoldDB" id="A0A517L0M3"/>
<reference evidence="8 9" key="1">
    <citation type="submission" date="2019-07" db="EMBL/GenBank/DDBJ databases">
        <title>Finished genome of Venturia effusa.</title>
        <authorList>
            <person name="Young C.A."/>
            <person name="Cox M.P."/>
            <person name="Ganley A.R.D."/>
            <person name="David W.J."/>
        </authorList>
    </citation>
    <scope>NUCLEOTIDE SEQUENCE [LARGE SCALE GENOMIC DNA]</scope>
    <source>
        <strain evidence="9">albino</strain>
    </source>
</reference>
<dbReference type="Proteomes" id="UP000316270">
    <property type="component" value="Chromosome 2"/>
</dbReference>
<keyword evidence="9" id="KW-1185">Reference proteome</keyword>
<dbReference type="EMBL" id="CP042186">
    <property type="protein sequence ID" value="QDS69178.1"/>
    <property type="molecule type" value="Genomic_DNA"/>
</dbReference>
<keyword evidence="3 6" id="KW-0732">Signal</keyword>
<gene>
    <name evidence="8" type="ORF">FKW77_010582</name>
</gene>
<feature type="chain" id="PRO_5022213549" description="AA1-like domain-containing protein" evidence="6">
    <location>
        <begin position="21"/>
        <end position="159"/>
    </location>
</feature>
<evidence type="ECO:0000256" key="2">
    <source>
        <dbReference type="ARBA" id="ARBA00022525"/>
    </source>
</evidence>
<evidence type="ECO:0000259" key="7">
    <source>
        <dbReference type="PROSITE" id="PS51895"/>
    </source>
</evidence>
<name>A0A517L0M3_9PEZI</name>
<evidence type="ECO:0000256" key="4">
    <source>
        <dbReference type="ARBA" id="ARBA00023157"/>
    </source>
</evidence>
<keyword evidence="4" id="KW-1015">Disulfide bond</keyword>
<comment type="subcellular location">
    <subcellularLocation>
        <location evidence="1">Secreted</location>
    </subcellularLocation>
</comment>
<protein>
    <recommendedName>
        <fullName evidence="7">AA1-like domain-containing protein</fullName>
    </recommendedName>
</protein>
<sequence>MVSFTTLFAGSAAIANIVAASPISDPKPPGVTVYKISKLSTSKSEGKPITSLKFKILSTNGGTIDFTCSPVDKKTGAPIKEFQDNKTYSCGKDSPFDLFFDSKSNGLGLSETIVSGKTTTLYKGETRVPVYCRGGGDTPVICDQVSDILIQLTVVPKAT</sequence>
<evidence type="ECO:0000313" key="8">
    <source>
        <dbReference type="EMBL" id="QDS69178.1"/>
    </source>
</evidence>
<dbReference type="Gene3D" id="2.40.350.20">
    <property type="match status" value="1"/>
</dbReference>
<comment type="caution">
    <text evidence="5">Lacks conserved residue(s) required for the propagation of feature annotation.</text>
</comment>
<dbReference type="PROSITE" id="PS51895">
    <property type="entry name" value="AA1"/>
    <property type="match status" value="1"/>
</dbReference>
<proteinExistence type="predicted"/>
<evidence type="ECO:0000256" key="1">
    <source>
        <dbReference type="ARBA" id="ARBA00004613"/>
    </source>
</evidence>
<evidence type="ECO:0000256" key="5">
    <source>
        <dbReference type="PROSITE-ProRule" id="PRU01243"/>
    </source>
</evidence>
<evidence type="ECO:0000256" key="3">
    <source>
        <dbReference type="ARBA" id="ARBA00022729"/>
    </source>
</evidence>
<feature type="domain" description="AA1-like" evidence="7">
    <location>
        <begin position="29"/>
        <end position="155"/>
    </location>
</feature>
<feature type="signal peptide" evidence="6">
    <location>
        <begin position="1"/>
        <end position="20"/>
    </location>
</feature>
<evidence type="ECO:0000256" key="6">
    <source>
        <dbReference type="SAM" id="SignalP"/>
    </source>
</evidence>
<evidence type="ECO:0000313" key="9">
    <source>
        <dbReference type="Proteomes" id="UP000316270"/>
    </source>
</evidence>
<accession>A0A517L0M3</accession>
<dbReference type="OrthoDB" id="3928926at2759"/>
<dbReference type="GO" id="GO:0005576">
    <property type="term" value="C:extracellular region"/>
    <property type="evidence" value="ECO:0007669"/>
    <property type="project" value="UniProtKB-SubCell"/>
</dbReference>
<dbReference type="Pfam" id="PF16541">
    <property type="entry name" value="AltA1"/>
    <property type="match status" value="1"/>
</dbReference>
<dbReference type="InterPro" id="IPR032382">
    <property type="entry name" value="AltA1"/>
</dbReference>